<reference evidence="1" key="1">
    <citation type="submission" date="2018-06" db="EMBL/GenBank/DDBJ databases">
        <title>Paenibacillus xerothermodurans sp. nov. an extremely dry heat resistant spore forming bacterium isolated from the soil of Cape Canaveral, Florida.</title>
        <authorList>
            <person name="Seuylemezian A."/>
            <person name="Kaur N."/>
            <person name="Patil P."/>
            <person name="Patil P."/>
            <person name="Mayilraj S."/>
            <person name="Vaishampayan P."/>
        </authorList>
    </citation>
    <scope>NUCLEOTIDE SEQUENCE [LARGE SCALE GENOMIC DNA]</scope>
    <source>
        <strain evidence="1">ATCC 27380</strain>
    </source>
</reference>
<name>A0A2W1NAM0_PAEXE</name>
<evidence type="ECO:0000313" key="1">
    <source>
        <dbReference type="EMBL" id="PZE20994.1"/>
    </source>
</evidence>
<accession>A0A2W1NAM0</accession>
<proteinExistence type="predicted"/>
<dbReference type="Proteomes" id="UP000214746">
    <property type="component" value="Unassembled WGS sequence"/>
</dbReference>
<gene>
    <name evidence="1" type="ORF">CBW46_009930</name>
</gene>
<dbReference type="AlphaFoldDB" id="A0A2W1NAM0"/>
<dbReference type="OrthoDB" id="2655397at2"/>
<dbReference type="EMBL" id="NHRJ02000004">
    <property type="protein sequence ID" value="PZE20994.1"/>
    <property type="molecule type" value="Genomic_DNA"/>
</dbReference>
<keyword evidence="2" id="KW-1185">Reference proteome</keyword>
<comment type="caution">
    <text evidence="1">The sequence shown here is derived from an EMBL/GenBank/DDBJ whole genome shotgun (WGS) entry which is preliminary data.</text>
</comment>
<organism evidence="1 2">
    <name type="scientific">Paenibacillus xerothermodurans</name>
    <dbReference type="NCBI Taxonomy" id="1977292"/>
    <lineage>
        <taxon>Bacteria</taxon>
        <taxon>Bacillati</taxon>
        <taxon>Bacillota</taxon>
        <taxon>Bacilli</taxon>
        <taxon>Bacillales</taxon>
        <taxon>Paenibacillaceae</taxon>
        <taxon>Paenibacillus</taxon>
    </lineage>
</organism>
<protein>
    <submittedName>
        <fullName evidence="1">Uncharacterized protein</fullName>
    </submittedName>
</protein>
<sequence>MLSEGSQMMKREGFYTKVGNDIIGIHLSNEGPKLFINKEMFELHNDCWDVEMVMGKSSHLVTFYWHGQVKLSLRCGNENDMFLSLYHYLICRTESKHLA</sequence>
<evidence type="ECO:0000313" key="2">
    <source>
        <dbReference type="Proteomes" id="UP000214746"/>
    </source>
</evidence>